<dbReference type="RefSeq" id="WP_045285134.1">
    <property type="nucleotide sequence ID" value="NZ_JZYX01000011.1"/>
</dbReference>
<accession>A0A0F1B7Q3</accession>
<dbReference type="EMBL" id="JZYX01000011">
    <property type="protein sequence ID" value="KJN29319.1"/>
    <property type="molecule type" value="Genomic_DNA"/>
</dbReference>
<sequence>MNISNGHNGAQGLALPEKHNTGAFSYGLSEDGFGKLTRARNACDMLQLLFSEYPCQGGTLDAGCAPGIAALMEYLRADLTDIAQSCVLIEGGIQ</sequence>
<protein>
    <submittedName>
        <fullName evidence="1">Uncharacterized protein</fullName>
    </submittedName>
</protein>
<dbReference type="AlphaFoldDB" id="A0A0F1B7Q3"/>
<dbReference type="OrthoDB" id="6627564at2"/>
<comment type="caution">
    <text evidence="1">The sequence shown here is derived from an EMBL/GenBank/DDBJ whole genome shotgun (WGS) entry which is preliminary data.</text>
</comment>
<reference evidence="1 2" key="1">
    <citation type="submission" date="2015-03" db="EMBL/GenBank/DDBJ databases">
        <authorList>
            <person name="McCorrison J."/>
            <person name="Sanka R."/>
            <person name="Adams M."/>
            <person name="Brinkac L."/>
            <person name="Nierman W."/>
            <person name="Sutton G."/>
            <person name="Nelson K."/>
            <person name="Kiedrowski L."/>
            <person name="Guerrero D."/>
            <person name="Bonomo R."/>
        </authorList>
    </citation>
    <scope>NUCLEOTIDE SEQUENCE [LARGE SCALE GENOMIC DNA]</scope>
    <source>
        <strain evidence="1 2">35699</strain>
    </source>
</reference>
<proteinExistence type="predicted"/>
<organism evidence="1 2">
    <name type="scientific">Enterobacter sichuanensis</name>
    <dbReference type="NCBI Taxonomy" id="2071710"/>
    <lineage>
        <taxon>Bacteria</taxon>
        <taxon>Pseudomonadati</taxon>
        <taxon>Pseudomonadota</taxon>
        <taxon>Gammaproteobacteria</taxon>
        <taxon>Enterobacterales</taxon>
        <taxon>Enterobacteriaceae</taxon>
        <taxon>Enterobacter</taxon>
        <taxon>Enterobacter cloacae complex</taxon>
    </lineage>
</organism>
<evidence type="ECO:0000313" key="1">
    <source>
        <dbReference type="EMBL" id="KJN29319.1"/>
    </source>
</evidence>
<dbReference type="PATRIC" id="fig|1619248.3.peg.402"/>
<evidence type="ECO:0000313" key="2">
    <source>
        <dbReference type="Proteomes" id="UP000033352"/>
    </source>
</evidence>
<dbReference type="Proteomes" id="UP000033352">
    <property type="component" value="Unassembled WGS sequence"/>
</dbReference>
<gene>
    <name evidence="1" type="ORF">SS37_07190</name>
</gene>
<name>A0A0F1B7Q3_9ENTR</name>